<gene>
    <name evidence="1" type="ORF">HICCMSTLAB_LOCUS7268</name>
</gene>
<keyword evidence="2" id="KW-1185">Reference proteome</keyword>
<evidence type="ECO:0000313" key="2">
    <source>
        <dbReference type="Proteomes" id="UP000786811"/>
    </source>
</evidence>
<dbReference type="Proteomes" id="UP000786811">
    <property type="component" value="Unassembled WGS sequence"/>
</dbReference>
<dbReference type="EMBL" id="CAJNRD030001120">
    <property type="protein sequence ID" value="CAG5093942.1"/>
    <property type="molecule type" value="Genomic_DNA"/>
</dbReference>
<protein>
    <submittedName>
        <fullName evidence="1">Uncharacterized protein</fullName>
    </submittedName>
</protein>
<proteinExistence type="predicted"/>
<evidence type="ECO:0000313" key="1">
    <source>
        <dbReference type="EMBL" id="CAG5093942.1"/>
    </source>
</evidence>
<name>A0A8J2HDI8_COTCN</name>
<reference evidence="1" key="1">
    <citation type="submission" date="2021-04" db="EMBL/GenBank/DDBJ databases">
        <authorList>
            <person name="Chebbi M.A.C M."/>
        </authorList>
    </citation>
    <scope>NUCLEOTIDE SEQUENCE</scope>
</reference>
<dbReference type="AlphaFoldDB" id="A0A8J2HDI8"/>
<comment type="caution">
    <text evidence="1">The sequence shown here is derived from an EMBL/GenBank/DDBJ whole genome shotgun (WGS) entry which is preliminary data.</text>
</comment>
<organism evidence="1 2">
    <name type="scientific">Cotesia congregata</name>
    <name type="common">Parasitoid wasp</name>
    <name type="synonym">Apanteles congregatus</name>
    <dbReference type="NCBI Taxonomy" id="51543"/>
    <lineage>
        <taxon>Eukaryota</taxon>
        <taxon>Metazoa</taxon>
        <taxon>Ecdysozoa</taxon>
        <taxon>Arthropoda</taxon>
        <taxon>Hexapoda</taxon>
        <taxon>Insecta</taxon>
        <taxon>Pterygota</taxon>
        <taxon>Neoptera</taxon>
        <taxon>Endopterygota</taxon>
        <taxon>Hymenoptera</taxon>
        <taxon>Apocrita</taxon>
        <taxon>Ichneumonoidea</taxon>
        <taxon>Braconidae</taxon>
        <taxon>Microgastrinae</taxon>
        <taxon>Cotesia</taxon>
    </lineage>
</organism>
<accession>A0A8J2HDI8</accession>
<sequence>MTNPTFFSLLSHSSISFTFLALFSQKRFPKTEARTTREFSSKLDVERLSDSLIFSACPQNENAIMLNVNGNNHNFSKIRVCESKKVPKNNYNNFNNNNNARVQVQVQKVVYSHYYPEGGWGWIIVLVGILAHLLSSGVQLSLAGLLALPAKLKFHRQPLDTSDRMGRISGVKRNGLSSGNEICDRKNPIIIDKKNVRLSFSVQ</sequence>